<feature type="transmembrane region" description="Helical" evidence="7">
    <location>
        <begin position="112"/>
        <end position="133"/>
    </location>
</feature>
<keyword evidence="3 9" id="KW-0808">Transferase</keyword>
<dbReference type="InterPro" id="IPR017475">
    <property type="entry name" value="EPS_sugar_tfrase"/>
</dbReference>
<dbReference type="InterPro" id="IPR017473">
    <property type="entry name" value="Undecaprenyl-P_gluc_Ptfrase"/>
</dbReference>
<dbReference type="SUPFAM" id="SSF51735">
    <property type="entry name" value="NAD(P)-binding Rossmann-fold domains"/>
    <property type="match status" value="1"/>
</dbReference>
<evidence type="ECO:0000256" key="5">
    <source>
        <dbReference type="ARBA" id="ARBA00022989"/>
    </source>
</evidence>
<keyword evidence="10" id="KW-1185">Reference proteome</keyword>
<evidence type="ECO:0000256" key="6">
    <source>
        <dbReference type="ARBA" id="ARBA00023136"/>
    </source>
</evidence>
<evidence type="ECO:0000256" key="7">
    <source>
        <dbReference type="SAM" id="Phobius"/>
    </source>
</evidence>
<evidence type="ECO:0000313" key="10">
    <source>
        <dbReference type="Proteomes" id="UP000244168"/>
    </source>
</evidence>
<dbReference type="PANTHER" id="PTHR30576">
    <property type="entry name" value="COLANIC BIOSYNTHESIS UDP-GLUCOSE LIPID CARRIER TRANSFERASE"/>
    <property type="match status" value="1"/>
</dbReference>
<feature type="transmembrane region" description="Helical" evidence="7">
    <location>
        <begin position="12"/>
        <end position="32"/>
    </location>
</feature>
<dbReference type="EMBL" id="QAOQ01000002">
    <property type="protein sequence ID" value="PTQ99317.1"/>
    <property type="molecule type" value="Genomic_DNA"/>
</dbReference>
<dbReference type="NCBIfam" id="TIGR03023">
    <property type="entry name" value="WcaJ_sugtrans"/>
    <property type="match status" value="1"/>
</dbReference>
<organism evidence="9 10">
    <name type="scientific">Mucilaginibacter yixingensis</name>
    <dbReference type="NCBI Taxonomy" id="1295612"/>
    <lineage>
        <taxon>Bacteria</taxon>
        <taxon>Pseudomonadati</taxon>
        <taxon>Bacteroidota</taxon>
        <taxon>Sphingobacteriia</taxon>
        <taxon>Sphingobacteriales</taxon>
        <taxon>Sphingobacteriaceae</taxon>
        <taxon>Mucilaginibacter</taxon>
    </lineage>
</organism>
<comment type="caution">
    <text evidence="9">The sequence shown here is derived from an EMBL/GenBank/DDBJ whole genome shotgun (WGS) entry which is preliminary data.</text>
</comment>
<dbReference type="PANTHER" id="PTHR30576:SF0">
    <property type="entry name" value="UNDECAPRENYL-PHOSPHATE N-ACETYLGALACTOSAMINYL 1-PHOSPHATE TRANSFERASE-RELATED"/>
    <property type="match status" value="1"/>
</dbReference>
<gene>
    <name evidence="9" type="ORF">C8P68_102133</name>
</gene>
<dbReference type="GO" id="GO:0016020">
    <property type="term" value="C:membrane"/>
    <property type="evidence" value="ECO:0007669"/>
    <property type="project" value="UniProtKB-SubCell"/>
</dbReference>
<feature type="transmembrane region" description="Helical" evidence="7">
    <location>
        <begin position="279"/>
        <end position="304"/>
    </location>
</feature>
<keyword evidence="5 7" id="KW-1133">Transmembrane helix</keyword>
<sequence>MIYRYATFIKAINLTIDYVVVNISMILSYFVVDKSFTPWISNKNYFSVVLVFNLVWLLAANLTGLYEHVLHKDSVKTLRVVFKAYLTFVSVICFLIIVIIGTKAYFVSREFLFYSLAFFGILLGGWKFIFLVIRKNDRDILVEARKVIIVGAGRIGLDLFEYFRQNPDKGYRVMGFFDDNIDNIEGDAMYLGGTDVCIDYVISNSVNEIFCALPVADSHKIEHLMHSADKHLIRFKIIPEYYISASKSMMTVQNFEHIPVISLRPEPLESMLNRFIKRLFDIFLSLFAIIFVFSWLFPILAIIIKATSKGPVFFTQTRSGRDNKPFQCFKFRSMYVNKDSDKVQATRGDKRITPIGAFMRKTNLDEMPQFFNVLIGNMSAVGPRPHMLSHTEEYSKLIDQFMVRHFMKPGITGWAQVNGHRGETKTTDDMLKRVEADVWYLENWSFLLDLKIIFLTFWNVVKGEDNAF</sequence>
<dbReference type="InterPro" id="IPR036291">
    <property type="entry name" value="NAD(P)-bd_dom_sf"/>
</dbReference>
<dbReference type="AlphaFoldDB" id="A0A2T5JC16"/>
<comment type="similarity">
    <text evidence="2">Belongs to the bacterial sugar transferase family.</text>
</comment>
<evidence type="ECO:0000313" key="9">
    <source>
        <dbReference type="EMBL" id="PTQ99317.1"/>
    </source>
</evidence>
<evidence type="ECO:0000256" key="4">
    <source>
        <dbReference type="ARBA" id="ARBA00022692"/>
    </source>
</evidence>
<feature type="transmembrane region" description="Helical" evidence="7">
    <location>
        <begin position="44"/>
        <end position="63"/>
    </location>
</feature>
<dbReference type="InterPro" id="IPR003362">
    <property type="entry name" value="Bact_transf"/>
</dbReference>
<feature type="domain" description="Bacterial sugar transferase" evidence="8">
    <location>
        <begin position="277"/>
        <end position="462"/>
    </location>
</feature>
<comment type="subcellular location">
    <subcellularLocation>
        <location evidence="1">Membrane</location>
        <topology evidence="1">Multi-pass membrane protein</topology>
    </subcellularLocation>
</comment>
<dbReference type="Gene3D" id="3.40.50.720">
    <property type="entry name" value="NAD(P)-binding Rossmann-like Domain"/>
    <property type="match status" value="1"/>
</dbReference>
<dbReference type="Proteomes" id="UP000244168">
    <property type="component" value="Unassembled WGS sequence"/>
</dbReference>
<feature type="transmembrane region" description="Helical" evidence="7">
    <location>
        <begin position="84"/>
        <end position="106"/>
    </location>
</feature>
<evidence type="ECO:0000256" key="2">
    <source>
        <dbReference type="ARBA" id="ARBA00006464"/>
    </source>
</evidence>
<reference evidence="9 10" key="1">
    <citation type="submission" date="2018-04" db="EMBL/GenBank/DDBJ databases">
        <title>Genomic Encyclopedia of Archaeal and Bacterial Type Strains, Phase II (KMG-II): from individual species to whole genera.</title>
        <authorList>
            <person name="Goeker M."/>
        </authorList>
    </citation>
    <scope>NUCLEOTIDE SEQUENCE [LARGE SCALE GENOMIC DNA]</scope>
    <source>
        <strain evidence="9 10">DSM 26809</strain>
    </source>
</reference>
<protein>
    <submittedName>
        <fullName evidence="9">Undecaprenyl-phosphate galactose phosphotransferase/putative colanic acid biosynthesis UDP-glucose lipid carrier transferase</fullName>
    </submittedName>
</protein>
<keyword evidence="6 7" id="KW-0472">Membrane</keyword>
<keyword evidence="4 7" id="KW-0812">Transmembrane</keyword>
<dbReference type="GO" id="GO:0016780">
    <property type="term" value="F:phosphotransferase activity, for other substituted phosphate groups"/>
    <property type="evidence" value="ECO:0007669"/>
    <property type="project" value="TreeGrafter"/>
</dbReference>
<dbReference type="OrthoDB" id="9808602at2"/>
<evidence type="ECO:0000256" key="3">
    <source>
        <dbReference type="ARBA" id="ARBA00022679"/>
    </source>
</evidence>
<dbReference type="Pfam" id="PF02397">
    <property type="entry name" value="Bac_transf"/>
    <property type="match status" value="1"/>
</dbReference>
<proteinExistence type="inferred from homology"/>
<dbReference type="RefSeq" id="WP_107827252.1">
    <property type="nucleotide sequence ID" value="NZ_CP160205.1"/>
</dbReference>
<name>A0A2T5JC16_9SPHI</name>
<evidence type="ECO:0000259" key="8">
    <source>
        <dbReference type="Pfam" id="PF02397"/>
    </source>
</evidence>
<dbReference type="Pfam" id="PF13727">
    <property type="entry name" value="CoA_binding_3"/>
    <property type="match status" value="1"/>
</dbReference>
<accession>A0A2T5JC16</accession>
<dbReference type="NCBIfam" id="TIGR03025">
    <property type="entry name" value="EPS_sugtrans"/>
    <property type="match status" value="1"/>
</dbReference>
<evidence type="ECO:0000256" key="1">
    <source>
        <dbReference type="ARBA" id="ARBA00004141"/>
    </source>
</evidence>